<feature type="compositionally biased region" description="Acidic residues" evidence="1">
    <location>
        <begin position="34"/>
        <end position="43"/>
    </location>
</feature>
<accession>A0AAD5WZ73</accession>
<dbReference type="Gene3D" id="1.10.10.1210">
    <property type="entry name" value="MAGE homology domain, winged helix WH2 motif"/>
    <property type="match status" value="1"/>
</dbReference>
<feature type="compositionally biased region" description="Polar residues" evidence="1">
    <location>
        <begin position="12"/>
        <end position="31"/>
    </location>
</feature>
<feature type="non-terminal residue" evidence="3">
    <location>
        <position position="318"/>
    </location>
</feature>
<dbReference type="Proteomes" id="UP001212841">
    <property type="component" value="Unassembled WGS sequence"/>
</dbReference>
<evidence type="ECO:0000313" key="3">
    <source>
        <dbReference type="EMBL" id="KAJ3035591.1"/>
    </source>
</evidence>
<keyword evidence="4" id="KW-1185">Reference proteome</keyword>
<dbReference type="InterPro" id="IPR002190">
    <property type="entry name" value="MHD_dom"/>
</dbReference>
<dbReference type="Pfam" id="PF01454">
    <property type="entry name" value="MAGE"/>
    <property type="match status" value="1"/>
</dbReference>
<proteinExistence type="predicted"/>
<comment type="caution">
    <text evidence="3">The sequence shown here is derived from an EMBL/GenBank/DDBJ whole genome shotgun (WGS) entry which is preliminary data.</text>
</comment>
<gene>
    <name evidence="3" type="ORF">HK097_004171</name>
</gene>
<dbReference type="SMART" id="SM01373">
    <property type="entry name" value="MAGE"/>
    <property type="match status" value="1"/>
</dbReference>
<dbReference type="EMBL" id="JADGJD010002030">
    <property type="protein sequence ID" value="KAJ3035591.1"/>
    <property type="molecule type" value="Genomic_DNA"/>
</dbReference>
<feature type="compositionally biased region" description="Low complexity" evidence="1">
    <location>
        <begin position="47"/>
        <end position="61"/>
    </location>
</feature>
<evidence type="ECO:0000313" key="4">
    <source>
        <dbReference type="Proteomes" id="UP001212841"/>
    </source>
</evidence>
<dbReference type="AlphaFoldDB" id="A0AAD5WZ73"/>
<dbReference type="GO" id="GO:0005634">
    <property type="term" value="C:nucleus"/>
    <property type="evidence" value="ECO:0007669"/>
    <property type="project" value="TreeGrafter"/>
</dbReference>
<evidence type="ECO:0000256" key="1">
    <source>
        <dbReference type="SAM" id="MobiDB-lite"/>
    </source>
</evidence>
<dbReference type="InterPro" id="IPR041899">
    <property type="entry name" value="MAGE_WH2"/>
</dbReference>
<dbReference type="PANTHER" id="PTHR11736">
    <property type="entry name" value="MELANOMA-ASSOCIATED ANTIGEN MAGE ANTIGEN"/>
    <property type="match status" value="1"/>
</dbReference>
<protein>
    <recommendedName>
        <fullName evidence="2">MAGE domain-containing protein</fullName>
    </recommendedName>
</protein>
<reference evidence="3" key="1">
    <citation type="submission" date="2020-05" db="EMBL/GenBank/DDBJ databases">
        <title>Phylogenomic resolution of chytrid fungi.</title>
        <authorList>
            <person name="Stajich J.E."/>
            <person name="Amses K."/>
            <person name="Simmons R."/>
            <person name="Seto K."/>
            <person name="Myers J."/>
            <person name="Bonds A."/>
            <person name="Quandt C.A."/>
            <person name="Barry K."/>
            <person name="Liu P."/>
            <person name="Grigoriev I."/>
            <person name="Longcore J.E."/>
            <person name="James T.Y."/>
        </authorList>
    </citation>
    <scope>NUCLEOTIDE SEQUENCE</scope>
    <source>
        <strain evidence="3">JEL0318</strain>
    </source>
</reference>
<feature type="domain" description="MAGE" evidence="2">
    <location>
        <begin position="74"/>
        <end position="287"/>
    </location>
</feature>
<dbReference type="InterPro" id="IPR037445">
    <property type="entry name" value="MAGE"/>
</dbReference>
<name>A0AAD5WZ73_9FUNG</name>
<feature type="region of interest" description="Disordered" evidence="1">
    <location>
        <begin position="1"/>
        <end position="63"/>
    </location>
</feature>
<dbReference type="PROSITE" id="PS50838">
    <property type="entry name" value="MAGE"/>
    <property type="match status" value="1"/>
</dbReference>
<evidence type="ECO:0000259" key="2">
    <source>
        <dbReference type="PROSITE" id="PS50838"/>
    </source>
</evidence>
<sequence length="318" mass="35388">DEDEDMEEAGPSQRQILSQPRPSDASQKASQTVVDDEDSSADEDTQRAPAGAAATPQGASRGEQYLAKMNPDEIDKKVKDLVRLALATELRRQPLKREDINKQVLKDHSRAFDPILEKAQKKLRDVFAMELVLLPSREKTRNTSQAARRAQEDRTTTTAKSYILRSTLSIDARETLNNWGDDQPIMALTCILLSLIYVHGRSITDATLHSHLRRLRITRDAPHPIFGTRDALLGTLVKQGYVEKIKKPNSEVNVNDVDSEGCEYVWGPRAKVEFTEDGVVGFVTEMYPELDPNALKRLQNDVRSSAGLPAGVAAMSQV</sequence>
<dbReference type="Gene3D" id="1.10.10.1200">
    <property type="entry name" value="MAGE homology domain, winged helix WH1 motif"/>
    <property type="match status" value="1"/>
</dbReference>
<dbReference type="InterPro" id="IPR041898">
    <property type="entry name" value="MAGE_WH1"/>
</dbReference>
<dbReference type="PANTHER" id="PTHR11736:SF14">
    <property type="entry name" value="NSE3 HOMOLOG, SMC5-SMC6 COMPLEX COMPONENT"/>
    <property type="match status" value="1"/>
</dbReference>
<dbReference type="GO" id="GO:0006281">
    <property type="term" value="P:DNA repair"/>
    <property type="evidence" value="ECO:0007669"/>
    <property type="project" value="TreeGrafter"/>
</dbReference>
<organism evidence="3 4">
    <name type="scientific">Rhizophlyctis rosea</name>
    <dbReference type="NCBI Taxonomy" id="64517"/>
    <lineage>
        <taxon>Eukaryota</taxon>
        <taxon>Fungi</taxon>
        <taxon>Fungi incertae sedis</taxon>
        <taxon>Chytridiomycota</taxon>
        <taxon>Chytridiomycota incertae sedis</taxon>
        <taxon>Chytridiomycetes</taxon>
        <taxon>Rhizophlyctidales</taxon>
        <taxon>Rhizophlyctidaceae</taxon>
        <taxon>Rhizophlyctis</taxon>
    </lineage>
</organism>